<evidence type="ECO:0000259" key="2">
    <source>
        <dbReference type="Pfam" id="PF01764"/>
    </source>
</evidence>
<reference evidence="3 4" key="1">
    <citation type="submission" date="2016-10" db="EMBL/GenBank/DDBJ databases">
        <authorList>
            <person name="de Groot N.N."/>
        </authorList>
    </citation>
    <scope>NUCLEOTIDE SEQUENCE [LARGE SCALE GENOMIC DNA]</scope>
    <source>
        <strain evidence="3 4">DSM 2872</strain>
    </source>
</reference>
<evidence type="ECO:0000313" key="3">
    <source>
        <dbReference type="EMBL" id="SEA25129.1"/>
    </source>
</evidence>
<feature type="domain" description="Fungal lipase-type" evidence="2">
    <location>
        <begin position="100"/>
        <end position="254"/>
    </location>
</feature>
<feature type="signal peptide" evidence="1">
    <location>
        <begin position="1"/>
        <end position="24"/>
    </location>
</feature>
<dbReference type="InterPro" id="IPR002921">
    <property type="entry name" value="Fungal_lipase-type"/>
</dbReference>
<protein>
    <submittedName>
        <fullName evidence="3">Lipase (Class 3)</fullName>
    </submittedName>
</protein>
<dbReference type="Proteomes" id="UP000183469">
    <property type="component" value="Unassembled WGS sequence"/>
</dbReference>
<dbReference type="RefSeq" id="WP_051598474.1">
    <property type="nucleotide sequence ID" value="NZ_FNQG01000012.1"/>
</dbReference>
<evidence type="ECO:0000256" key="1">
    <source>
        <dbReference type="SAM" id="SignalP"/>
    </source>
</evidence>
<keyword evidence="1" id="KW-0732">Signal</keyword>
<feature type="chain" id="PRO_5010353984" evidence="1">
    <location>
        <begin position="25"/>
        <end position="473"/>
    </location>
</feature>
<gene>
    <name evidence="3" type="ORF">SAMN05660648_02504</name>
</gene>
<dbReference type="PANTHER" id="PTHR45856:SF24">
    <property type="entry name" value="FUNGAL LIPASE-LIKE DOMAIN-CONTAINING PROTEIN"/>
    <property type="match status" value="1"/>
</dbReference>
<dbReference type="GO" id="GO:0006629">
    <property type="term" value="P:lipid metabolic process"/>
    <property type="evidence" value="ECO:0007669"/>
    <property type="project" value="InterPro"/>
</dbReference>
<sequence>MKRFLVHCLLVICLLCVGMGTISAQQAAVQNDNSTQSEQAELHLTAAMIANVAYNGELKTLARNWLMARGWQVLSYQPTPGEGGRLYIFAHRVQEHDIVFVTFPGTETIEDAKLDLHISRVPFGGHTPAEFAQKAGDMAGKSGDKPLVHRGFNEYVQKLLFTQPLPQMENLTFGEEMARELQDHPQRKLYLTGHSLGGAAATLTAARLADLGVSPQQLEVITFGAPAVGNEAFARAYEHKFSLTRVGMAGDPVKSILQSLTGGFVQFGQRVDWESKLTEHFPHEMVLYLDEAWRHYVDAKPAGELPKLAGEPQLHLQNALYVAAPVFDMPKNLRRELPYMERMVRELTEATYTPQQQAEKKQDFRGMMKQAKAKGCSYILYQQYTGKRIRNEKDNYRLTLEECIYDGDGNICYMQSRSTTTKDMTPVQAAAYLHVQGDADRAQALNVGEEYAKRQDFSIIDVNTEHNKNSENN</sequence>
<dbReference type="AlphaFoldDB" id="A0A1H3ZMW2"/>
<dbReference type="Pfam" id="PF01764">
    <property type="entry name" value="Lipase_3"/>
    <property type="match status" value="1"/>
</dbReference>
<dbReference type="PANTHER" id="PTHR45856">
    <property type="entry name" value="ALPHA/BETA-HYDROLASES SUPERFAMILY PROTEIN"/>
    <property type="match status" value="1"/>
</dbReference>
<organism evidence="3 4">
    <name type="scientific">Selenomonas ruminantium</name>
    <dbReference type="NCBI Taxonomy" id="971"/>
    <lineage>
        <taxon>Bacteria</taxon>
        <taxon>Bacillati</taxon>
        <taxon>Bacillota</taxon>
        <taxon>Negativicutes</taxon>
        <taxon>Selenomonadales</taxon>
        <taxon>Selenomonadaceae</taxon>
        <taxon>Selenomonas</taxon>
    </lineage>
</organism>
<proteinExistence type="predicted"/>
<name>A0A1H3ZMW2_SELRU</name>
<dbReference type="SUPFAM" id="SSF53474">
    <property type="entry name" value="alpha/beta-Hydrolases"/>
    <property type="match status" value="1"/>
</dbReference>
<dbReference type="Gene3D" id="3.40.50.1820">
    <property type="entry name" value="alpha/beta hydrolase"/>
    <property type="match status" value="1"/>
</dbReference>
<accession>A0A1H3ZMW2</accession>
<dbReference type="InterPro" id="IPR051218">
    <property type="entry name" value="Sec_MonoDiacylglyc_Lipase"/>
</dbReference>
<evidence type="ECO:0000313" key="4">
    <source>
        <dbReference type="Proteomes" id="UP000183469"/>
    </source>
</evidence>
<dbReference type="OrthoDB" id="5522031at2"/>
<dbReference type="EMBL" id="FNQG01000012">
    <property type="protein sequence ID" value="SEA25129.1"/>
    <property type="molecule type" value="Genomic_DNA"/>
</dbReference>
<dbReference type="InterPro" id="IPR029058">
    <property type="entry name" value="AB_hydrolase_fold"/>
</dbReference>